<dbReference type="SUPFAM" id="SSF57184">
    <property type="entry name" value="Growth factor receptor domain"/>
    <property type="match status" value="1"/>
</dbReference>
<evidence type="ECO:0000256" key="5">
    <source>
        <dbReference type="ARBA" id="ARBA00023183"/>
    </source>
</evidence>
<dbReference type="FunFam" id="4.10.40.20:FF:000001">
    <property type="entry name" value="Insulin-like growth factor binding protein 5"/>
    <property type="match status" value="1"/>
</dbReference>
<reference evidence="9 10" key="1">
    <citation type="journal article" date="2014" name="Nat. Genet.">
        <title>Whole-genome sequence of a flatfish provides insights into ZW sex chromosome evolution and adaptation to a benthic lifestyle.</title>
        <authorList>
            <person name="Chen S."/>
            <person name="Zhang G."/>
            <person name="Shao C."/>
            <person name="Huang Q."/>
            <person name="Liu G."/>
            <person name="Zhang P."/>
            <person name="Song W."/>
            <person name="An N."/>
            <person name="Chalopin D."/>
            <person name="Volff J.N."/>
            <person name="Hong Y."/>
            <person name="Li Q."/>
            <person name="Sha Z."/>
            <person name="Zhou H."/>
            <person name="Xie M."/>
            <person name="Yu Q."/>
            <person name="Liu Y."/>
            <person name="Xiang H."/>
            <person name="Wang N."/>
            <person name="Wu K."/>
            <person name="Yang C."/>
            <person name="Zhou Q."/>
            <person name="Liao X."/>
            <person name="Yang L."/>
            <person name="Hu Q."/>
            <person name="Zhang J."/>
            <person name="Meng L."/>
            <person name="Jin L."/>
            <person name="Tian Y."/>
            <person name="Lian J."/>
            <person name="Yang J."/>
            <person name="Miao G."/>
            <person name="Liu S."/>
            <person name="Liang Z."/>
            <person name="Yan F."/>
            <person name="Li Y."/>
            <person name="Sun B."/>
            <person name="Zhang H."/>
            <person name="Zhang J."/>
            <person name="Zhu Y."/>
            <person name="Du M."/>
            <person name="Zhao Y."/>
            <person name="Schartl M."/>
            <person name="Tang Q."/>
            <person name="Wang J."/>
        </authorList>
    </citation>
    <scope>NUCLEOTIDE SEQUENCE</scope>
</reference>
<feature type="region of interest" description="Disordered" evidence="6">
    <location>
        <begin position="214"/>
        <end position="252"/>
    </location>
</feature>
<evidence type="ECO:0000259" key="8">
    <source>
        <dbReference type="PROSITE" id="PS51323"/>
    </source>
</evidence>
<keyword evidence="10" id="KW-1185">Reference proteome</keyword>
<dbReference type="PROSITE" id="PS51323">
    <property type="entry name" value="IGFBP_N_2"/>
    <property type="match status" value="1"/>
</dbReference>
<dbReference type="GO" id="GO:0031995">
    <property type="term" value="F:insulin-like growth factor II binding"/>
    <property type="evidence" value="ECO:0007669"/>
    <property type="project" value="TreeGrafter"/>
</dbReference>
<evidence type="ECO:0000256" key="2">
    <source>
        <dbReference type="ARBA" id="ARBA00022525"/>
    </source>
</evidence>
<dbReference type="InterPro" id="IPR017891">
    <property type="entry name" value="Insulin_GF-bd_Cys-rich_CS"/>
</dbReference>
<dbReference type="GO" id="GO:0043567">
    <property type="term" value="P:regulation of insulin-like growth factor receptor signaling pathway"/>
    <property type="evidence" value="ECO:0007669"/>
    <property type="project" value="TreeGrafter"/>
</dbReference>
<dbReference type="PRINTS" id="PR01976">
    <property type="entry name" value="IGFBPFAMILY"/>
</dbReference>
<feature type="domain" description="IGFBP N-terminal" evidence="8">
    <location>
        <begin position="21"/>
        <end position="101"/>
    </location>
</feature>
<evidence type="ECO:0000313" key="9">
    <source>
        <dbReference type="Ensembl" id="ENSCSEP00000026387.1"/>
    </source>
</evidence>
<dbReference type="PANTHER" id="PTHR11551:SF4">
    <property type="entry name" value="INSULIN-LIKE GROWTH FACTOR-BINDING PROTEIN 5"/>
    <property type="match status" value="1"/>
</dbReference>
<dbReference type="Gene3D" id="4.10.40.20">
    <property type="match status" value="1"/>
</dbReference>
<feature type="signal peptide" evidence="7">
    <location>
        <begin position="1"/>
        <end position="20"/>
    </location>
</feature>
<name>A0A3P8WIT4_CYNSE</name>
<dbReference type="GO" id="GO:0001968">
    <property type="term" value="F:fibronectin binding"/>
    <property type="evidence" value="ECO:0007669"/>
    <property type="project" value="TreeGrafter"/>
</dbReference>
<proteinExistence type="predicted"/>
<dbReference type="AlphaFoldDB" id="A0A3P8WIT4"/>
<protein>
    <submittedName>
        <fullName evidence="9">Insulin-like growth factor binding protein 5b</fullName>
    </submittedName>
</protein>
<feature type="chain" id="PRO_5017956464" evidence="7">
    <location>
        <begin position="21"/>
        <end position="252"/>
    </location>
</feature>
<evidence type="ECO:0000256" key="7">
    <source>
        <dbReference type="SAM" id="SignalP"/>
    </source>
</evidence>
<evidence type="ECO:0000256" key="6">
    <source>
        <dbReference type="SAM" id="MobiDB-lite"/>
    </source>
</evidence>
<dbReference type="PANTHER" id="PTHR11551">
    <property type="entry name" value="INSULIN-LIKE GROWTH FACTOR BINDING PROTEIN"/>
    <property type="match status" value="1"/>
</dbReference>
<organism evidence="9 10">
    <name type="scientific">Cynoglossus semilaevis</name>
    <name type="common">Tongue sole</name>
    <dbReference type="NCBI Taxonomy" id="244447"/>
    <lineage>
        <taxon>Eukaryota</taxon>
        <taxon>Metazoa</taxon>
        <taxon>Chordata</taxon>
        <taxon>Craniata</taxon>
        <taxon>Vertebrata</taxon>
        <taxon>Euteleostomi</taxon>
        <taxon>Actinopterygii</taxon>
        <taxon>Neopterygii</taxon>
        <taxon>Teleostei</taxon>
        <taxon>Neoteleostei</taxon>
        <taxon>Acanthomorphata</taxon>
        <taxon>Carangaria</taxon>
        <taxon>Pleuronectiformes</taxon>
        <taxon>Pleuronectoidei</taxon>
        <taxon>Cynoglossidae</taxon>
        <taxon>Cynoglossinae</taxon>
        <taxon>Cynoglossus</taxon>
    </lineage>
</organism>
<dbReference type="InterPro" id="IPR000867">
    <property type="entry name" value="IGFBP-like"/>
</dbReference>
<dbReference type="GO" id="GO:0005615">
    <property type="term" value="C:extracellular space"/>
    <property type="evidence" value="ECO:0007669"/>
    <property type="project" value="TreeGrafter"/>
</dbReference>
<dbReference type="PROSITE" id="PS00222">
    <property type="entry name" value="IGFBP_N_1"/>
    <property type="match status" value="1"/>
</dbReference>
<dbReference type="InterPro" id="IPR022321">
    <property type="entry name" value="IGFBP_1-6_chordata"/>
</dbReference>
<evidence type="ECO:0000256" key="3">
    <source>
        <dbReference type="ARBA" id="ARBA00022604"/>
    </source>
</evidence>
<dbReference type="InterPro" id="IPR009030">
    <property type="entry name" value="Growth_fac_rcpt_cys_sf"/>
</dbReference>
<dbReference type="Proteomes" id="UP000265120">
    <property type="component" value="Chromosome 16"/>
</dbReference>
<keyword evidence="4" id="KW-1015">Disulfide bond</keyword>
<evidence type="ECO:0000256" key="1">
    <source>
        <dbReference type="ARBA" id="ARBA00004613"/>
    </source>
</evidence>
<sequence>MIGIFCPLLTLVLGLSGGSGSFVPCEPCDQKAMSMCPPVPVGCQLVKEPGCGCCLTCALAEGHACGVYTGTCTQGLRCLPRSGEEKPLHALLHGRGVCTNEKGYKPAHAPIDRESREHEETMTTDITEEFQPAKVPLLPKDIVNSKKVNALRKEQKRKLGRQRSMGSAVDYPTLPIDKHEPEFVSISSKFYTTFNQLGHVDIKRETVTVGGECDWSPSSSLVSSGSMQKETGRNTSADEGHVPCVGSVSVPS</sequence>
<feature type="region of interest" description="Disordered" evidence="6">
    <location>
        <begin position="153"/>
        <end position="173"/>
    </location>
</feature>
<reference evidence="9" key="2">
    <citation type="submission" date="2025-08" db="UniProtKB">
        <authorList>
            <consortium name="Ensembl"/>
        </authorList>
    </citation>
    <scope>IDENTIFICATION</scope>
</reference>
<reference evidence="9" key="3">
    <citation type="submission" date="2025-09" db="UniProtKB">
        <authorList>
            <consortium name="Ensembl"/>
        </authorList>
    </citation>
    <scope>IDENTIFICATION</scope>
</reference>
<dbReference type="Pfam" id="PF00219">
    <property type="entry name" value="IGFBP"/>
    <property type="match status" value="1"/>
</dbReference>
<comment type="subcellular location">
    <subcellularLocation>
        <location evidence="1">Secreted</location>
    </subcellularLocation>
</comment>
<dbReference type="GO" id="GO:0031994">
    <property type="term" value="F:insulin-like growth factor I binding"/>
    <property type="evidence" value="ECO:0007669"/>
    <property type="project" value="TreeGrafter"/>
</dbReference>
<evidence type="ECO:0000313" key="10">
    <source>
        <dbReference type="Proteomes" id="UP000265120"/>
    </source>
</evidence>
<keyword evidence="5" id="KW-0340">Growth factor binding</keyword>
<dbReference type="Ensembl" id="ENSCSET00000026740.1">
    <property type="protein sequence ID" value="ENSCSEP00000026387.1"/>
    <property type="gene ID" value="ENSCSEG00000016869.1"/>
</dbReference>
<accession>A0A3P8WIT4</accession>
<evidence type="ECO:0000256" key="4">
    <source>
        <dbReference type="ARBA" id="ARBA00023157"/>
    </source>
</evidence>
<dbReference type="SMART" id="SM00121">
    <property type="entry name" value="IB"/>
    <property type="match status" value="1"/>
</dbReference>
<keyword evidence="2" id="KW-0964">Secreted</keyword>
<keyword evidence="7" id="KW-0732">Signal</keyword>
<dbReference type="GeneTree" id="ENSGT00940000155890"/>
<feature type="compositionally biased region" description="Low complexity" evidence="6">
    <location>
        <begin position="216"/>
        <end position="226"/>
    </location>
</feature>
<keyword evidence="3" id="KW-0341">Growth regulation</keyword>
<feature type="compositionally biased region" description="Basic and acidic residues" evidence="6">
    <location>
        <begin position="230"/>
        <end position="241"/>
    </location>
</feature>